<dbReference type="GO" id="GO:0009055">
    <property type="term" value="F:electron transfer activity"/>
    <property type="evidence" value="ECO:0007669"/>
    <property type="project" value="InterPro"/>
</dbReference>
<evidence type="ECO:0000256" key="7">
    <source>
        <dbReference type="SAM" id="MobiDB-lite"/>
    </source>
</evidence>
<keyword evidence="3" id="KW-0479">Metal-binding</keyword>
<name>A0A328B794_9CAUL</name>
<dbReference type="Gene3D" id="3.90.10.10">
    <property type="entry name" value="Cytochrome C3"/>
    <property type="match status" value="2"/>
</dbReference>
<dbReference type="EMBL" id="QFYS01000009">
    <property type="protein sequence ID" value="RAK62983.1"/>
    <property type="molecule type" value="Genomic_DNA"/>
</dbReference>
<evidence type="ECO:0000256" key="5">
    <source>
        <dbReference type="ARBA" id="ARBA00022982"/>
    </source>
</evidence>
<gene>
    <name evidence="9" type="ORF">DJ019_17050</name>
</gene>
<feature type="domain" description="Class III cytochrome C" evidence="8">
    <location>
        <begin position="37"/>
        <end position="104"/>
    </location>
</feature>
<evidence type="ECO:0000259" key="8">
    <source>
        <dbReference type="Pfam" id="PF02085"/>
    </source>
</evidence>
<keyword evidence="5" id="KW-0249">Electron transport</keyword>
<dbReference type="PANTHER" id="PTHR35038">
    <property type="entry name" value="DISSIMILATORY SULFITE REDUCTASE SIRA"/>
    <property type="match status" value="1"/>
</dbReference>
<dbReference type="GO" id="GO:0046872">
    <property type="term" value="F:metal ion binding"/>
    <property type="evidence" value="ECO:0007669"/>
    <property type="project" value="UniProtKB-KW"/>
</dbReference>
<protein>
    <submittedName>
        <fullName evidence="9">Class III cytochrome C family protein</fullName>
    </submittedName>
</protein>
<keyword evidence="2" id="KW-0349">Heme</keyword>
<accession>A0A328B794</accession>
<comment type="caution">
    <text evidence="9">The sequence shown here is derived from an EMBL/GenBank/DDBJ whole genome shotgun (WGS) entry which is preliminary data.</text>
</comment>
<keyword evidence="10" id="KW-1185">Reference proteome</keyword>
<dbReference type="PANTHER" id="PTHR35038:SF8">
    <property type="entry name" value="C-TYPE POLYHEME CYTOCHROME OMCC"/>
    <property type="match status" value="1"/>
</dbReference>
<evidence type="ECO:0000313" key="10">
    <source>
        <dbReference type="Proteomes" id="UP000249524"/>
    </source>
</evidence>
<dbReference type="GO" id="GO:0016491">
    <property type="term" value="F:oxidoreductase activity"/>
    <property type="evidence" value="ECO:0007669"/>
    <property type="project" value="TreeGrafter"/>
</dbReference>
<evidence type="ECO:0000256" key="6">
    <source>
        <dbReference type="ARBA" id="ARBA00023004"/>
    </source>
</evidence>
<evidence type="ECO:0000256" key="3">
    <source>
        <dbReference type="ARBA" id="ARBA00022723"/>
    </source>
</evidence>
<proteinExistence type="predicted"/>
<evidence type="ECO:0000256" key="1">
    <source>
        <dbReference type="ARBA" id="ARBA00022448"/>
    </source>
</evidence>
<dbReference type="AlphaFoldDB" id="A0A328B794"/>
<organism evidence="9 10">
    <name type="scientific">Phenylobacterium kunshanense</name>
    <dbReference type="NCBI Taxonomy" id="1445034"/>
    <lineage>
        <taxon>Bacteria</taxon>
        <taxon>Pseudomonadati</taxon>
        <taxon>Pseudomonadota</taxon>
        <taxon>Alphaproteobacteria</taxon>
        <taxon>Caulobacterales</taxon>
        <taxon>Caulobacteraceae</taxon>
        <taxon>Phenylobacterium</taxon>
    </lineage>
</organism>
<dbReference type="Proteomes" id="UP000249524">
    <property type="component" value="Unassembled WGS sequence"/>
</dbReference>
<dbReference type="SUPFAM" id="SSF48695">
    <property type="entry name" value="Multiheme cytochromes"/>
    <property type="match status" value="1"/>
</dbReference>
<dbReference type="Pfam" id="PF02085">
    <property type="entry name" value="Cytochrom_CIII"/>
    <property type="match status" value="1"/>
</dbReference>
<dbReference type="RefSeq" id="WP_111277279.1">
    <property type="nucleotide sequence ID" value="NZ_QFYS01000009.1"/>
</dbReference>
<sequence>MTPRWVWIVLGAALAAILALAVIFPHQMVSPGDLQPAHASLQQDCFACHDAFRGAAPERCVKCHAVADIGRRTTKGAPIAWSRIPPFHEALLQQNCMACHTDHPRPRLTRNLTLAFDHQLLKPELRARCATCHTPPKDDLHRGVTGSCAQCHATTAWKPASFDHDRYFSLASPHDTTCSTCHTGGAYRAYTCYGCHEHQPARIEAEHREEGVRGDIQDCARCHRSADEHEAGERRGRRSGGDDDDGLPVGVTLR</sequence>
<dbReference type="InterPro" id="IPR051829">
    <property type="entry name" value="Multiheme_Cytochr_ET"/>
</dbReference>
<reference evidence="9 10" key="1">
    <citation type="submission" date="2018-05" db="EMBL/GenBank/DDBJ databases">
        <authorList>
            <person name="Lanie J.A."/>
            <person name="Ng W.-L."/>
            <person name="Kazmierczak K.M."/>
            <person name="Andrzejewski T.M."/>
            <person name="Davidsen T.M."/>
            <person name="Wayne K.J."/>
            <person name="Tettelin H."/>
            <person name="Glass J.I."/>
            <person name="Rusch D."/>
            <person name="Podicherti R."/>
            <person name="Tsui H.-C.T."/>
            <person name="Winkler M.E."/>
        </authorList>
    </citation>
    <scope>NUCLEOTIDE SEQUENCE [LARGE SCALE GENOMIC DNA]</scope>
    <source>
        <strain evidence="9 10">BUT-10</strain>
    </source>
</reference>
<dbReference type="InterPro" id="IPR036280">
    <property type="entry name" value="Multihaem_cyt_sf"/>
</dbReference>
<keyword evidence="6" id="KW-0408">Iron</keyword>
<evidence type="ECO:0000256" key="4">
    <source>
        <dbReference type="ARBA" id="ARBA00022729"/>
    </source>
</evidence>
<feature type="region of interest" description="Disordered" evidence="7">
    <location>
        <begin position="227"/>
        <end position="254"/>
    </location>
</feature>
<keyword evidence="1" id="KW-0813">Transport</keyword>
<dbReference type="InterPro" id="IPR020942">
    <property type="entry name" value="Cyt_c_III_dom"/>
</dbReference>
<evidence type="ECO:0000313" key="9">
    <source>
        <dbReference type="EMBL" id="RAK62983.1"/>
    </source>
</evidence>
<dbReference type="OrthoDB" id="7387371at2"/>
<evidence type="ECO:0000256" key="2">
    <source>
        <dbReference type="ARBA" id="ARBA00022617"/>
    </source>
</evidence>
<keyword evidence="4" id="KW-0732">Signal</keyword>
<dbReference type="GO" id="GO:0020037">
    <property type="term" value="F:heme binding"/>
    <property type="evidence" value="ECO:0007669"/>
    <property type="project" value="InterPro"/>
</dbReference>